<sequence length="156" mass="16110">MKISVIGAGVIGGNFARKLGEAGHDVQVADARRSEAVAPDVLETGARAVALEDAVKDRDAVVLAIPFGVAGQLADLFASVPAETVVIDTSNHYPHLSGRIETVEDGAIESVYTSELLGRPVVKAWYAALAGTQRTKVAPAGTPGVSNRWAPPTAPS</sequence>
<protein>
    <submittedName>
        <fullName evidence="3">NAD(P)-binding domain-containing protein</fullName>
    </submittedName>
</protein>
<comment type="caution">
    <text evidence="3">The sequence shown here is derived from an EMBL/GenBank/DDBJ whole genome shotgun (WGS) entry which is preliminary data.</text>
</comment>
<feature type="domain" description="Pyrroline-5-carboxylate reductase catalytic N-terminal" evidence="2">
    <location>
        <begin position="2"/>
        <end position="92"/>
    </location>
</feature>
<evidence type="ECO:0000256" key="1">
    <source>
        <dbReference type="SAM" id="MobiDB-lite"/>
    </source>
</evidence>
<dbReference type="InterPro" id="IPR028939">
    <property type="entry name" value="P5C_Rdtase_cat_N"/>
</dbReference>
<dbReference type="Proteomes" id="UP001257948">
    <property type="component" value="Unassembled WGS sequence"/>
</dbReference>
<proteinExistence type="predicted"/>
<dbReference type="EMBL" id="JAVTLL010000009">
    <property type="protein sequence ID" value="MDT7842093.1"/>
    <property type="molecule type" value="Genomic_DNA"/>
</dbReference>
<name>A0ABU3LSP3_9ACTN</name>
<dbReference type="Gene3D" id="3.40.50.720">
    <property type="entry name" value="NAD(P)-binding Rossmann-like Domain"/>
    <property type="match status" value="1"/>
</dbReference>
<gene>
    <name evidence="3" type="ORF">RQC66_15245</name>
</gene>
<dbReference type="SUPFAM" id="SSF51735">
    <property type="entry name" value="NAD(P)-binding Rossmann-fold domains"/>
    <property type="match status" value="1"/>
</dbReference>
<dbReference type="Pfam" id="PF03807">
    <property type="entry name" value="F420_oxidored"/>
    <property type="match status" value="1"/>
</dbReference>
<evidence type="ECO:0000259" key="2">
    <source>
        <dbReference type="Pfam" id="PF03807"/>
    </source>
</evidence>
<evidence type="ECO:0000313" key="4">
    <source>
        <dbReference type="Proteomes" id="UP001257948"/>
    </source>
</evidence>
<accession>A0ABU3LSP3</accession>
<keyword evidence="4" id="KW-1185">Reference proteome</keyword>
<dbReference type="RefSeq" id="WP_314201394.1">
    <property type="nucleotide sequence ID" value="NZ_JAVTLL010000009.1"/>
</dbReference>
<organism evidence="3 4">
    <name type="scientific">Streptomyces justiciae</name>
    <dbReference type="NCBI Taxonomy" id="2780140"/>
    <lineage>
        <taxon>Bacteria</taxon>
        <taxon>Bacillati</taxon>
        <taxon>Actinomycetota</taxon>
        <taxon>Actinomycetes</taxon>
        <taxon>Kitasatosporales</taxon>
        <taxon>Streptomycetaceae</taxon>
        <taxon>Streptomyces</taxon>
    </lineage>
</organism>
<feature type="region of interest" description="Disordered" evidence="1">
    <location>
        <begin position="137"/>
        <end position="156"/>
    </location>
</feature>
<dbReference type="InterPro" id="IPR036291">
    <property type="entry name" value="NAD(P)-bd_dom_sf"/>
</dbReference>
<evidence type="ECO:0000313" key="3">
    <source>
        <dbReference type="EMBL" id="MDT7842093.1"/>
    </source>
</evidence>
<reference evidence="4" key="1">
    <citation type="submission" date="2023-07" db="EMBL/GenBank/DDBJ databases">
        <title>Draft genome sequence of the endophytic actinobacterium Streptomyces justiciae WPN32, a potential antibiotic producer.</title>
        <authorList>
            <person name="Yasawong M."/>
            <person name="Pana W."/>
            <person name="Ganta P."/>
            <person name="Santapan N."/>
            <person name="Songngamsuk T."/>
            <person name="Phatcharaharikarn M."/>
            <person name="Kerdtoob S."/>
            <person name="Nantapong N."/>
        </authorList>
    </citation>
    <scope>NUCLEOTIDE SEQUENCE [LARGE SCALE GENOMIC DNA]</scope>
    <source>
        <strain evidence="4">WPN32</strain>
    </source>
</reference>